<proteinExistence type="predicted"/>
<evidence type="ECO:0008006" key="4">
    <source>
        <dbReference type="Google" id="ProtNLM"/>
    </source>
</evidence>
<feature type="transmembrane region" description="Helical" evidence="1">
    <location>
        <begin position="133"/>
        <end position="152"/>
    </location>
</feature>
<evidence type="ECO:0000313" key="3">
    <source>
        <dbReference type="Proteomes" id="UP000035553"/>
    </source>
</evidence>
<keyword evidence="1" id="KW-0812">Transmembrane</keyword>
<feature type="transmembrane region" description="Helical" evidence="1">
    <location>
        <begin position="7"/>
        <end position="26"/>
    </location>
</feature>
<gene>
    <name evidence="2" type="ORF">SINU_10600</name>
</gene>
<feature type="transmembrane region" description="Helical" evidence="1">
    <location>
        <begin position="158"/>
        <end position="181"/>
    </location>
</feature>
<dbReference type="STRING" id="1069536.SINU_10600"/>
<evidence type="ECO:0000256" key="1">
    <source>
        <dbReference type="SAM" id="Phobius"/>
    </source>
</evidence>
<dbReference type="EMBL" id="AFVQ02000146">
    <property type="protein sequence ID" value="KLI01985.1"/>
    <property type="molecule type" value="Genomic_DNA"/>
</dbReference>
<protein>
    <recommendedName>
        <fullName evidence="4">DUF4129 domain-containing protein</fullName>
    </recommendedName>
</protein>
<dbReference type="AlphaFoldDB" id="A0A0U1QMF5"/>
<feature type="transmembrane region" description="Helical" evidence="1">
    <location>
        <begin position="193"/>
        <end position="213"/>
    </location>
</feature>
<comment type="caution">
    <text evidence="2">The sequence shown here is derived from an EMBL/GenBank/DDBJ whole genome shotgun (WGS) entry which is preliminary data.</text>
</comment>
<name>A0A0U1QMF5_9BACL</name>
<keyword evidence="3" id="KW-1185">Reference proteome</keyword>
<feature type="transmembrane region" description="Helical" evidence="1">
    <location>
        <begin position="63"/>
        <end position="96"/>
    </location>
</feature>
<keyword evidence="1" id="KW-1133">Transmembrane helix</keyword>
<keyword evidence="1" id="KW-0472">Membrane</keyword>
<feature type="transmembrane region" description="Helical" evidence="1">
    <location>
        <begin position="32"/>
        <end position="51"/>
    </location>
</feature>
<organism evidence="2 3">
    <name type="scientific">Sporolactobacillus inulinus CASD</name>
    <dbReference type="NCBI Taxonomy" id="1069536"/>
    <lineage>
        <taxon>Bacteria</taxon>
        <taxon>Bacillati</taxon>
        <taxon>Bacillota</taxon>
        <taxon>Bacilli</taxon>
        <taxon>Bacillales</taxon>
        <taxon>Sporolactobacillaceae</taxon>
        <taxon>Sporolactobacillus</taxon>
    </lineage>
</organism>
<feature type="transmembrane region" description="Helical" evidence="1">
    <location>
        <begin position="251"/>
        <end position="271"/>
    </location>
</feature>
<dbReference type="RefSeq" id="WP_010023059.1">
    <property type="nucleotide sequence ID" value="NZ_AFVQ02000146.1"/>
</dbReference>
<feature type="transmembrane region" description="Helical" evidence="1">
    <location>
        <begin position="108"/>
        <end position="126"/>
    </location>
</feature>
<accession>A0A0U1QMF5</accession>
<dbReference type="OrthoDB" id="2352496at2"/>
<dbReference type="Proteomes" id="UP000035553">
    <property type="component" value="Unassembled WGS sequence"/>
</dbReference>
<evidence type="ECO:0000313" key="2">
    <source>
        <dbReference type="EMBL" id="KLI01985.1"/>
    </source>
</evidence>
<sequence>MATFKRSLTFLLYLASEWLFCFLVLLPFMTDQWAQLVPFTFLAVIHCLLLGSLQKIRHSTLAAFLVVCVLTGLAALIIAHLSLFASILLTAMLTYFSIRDDEGRSIERLWRLIVLFAAIVCIYALFAPINQPTALFMLLFVELVVALVFIYLNNELSGPTLLLISGILTCTALLISVLSALLKPAVTFIYDSLFHFMIKPISYGVFSVVFGWLNGRSTPQARGEITKALQASNAEKKSPTQKMIPDLQPNFNFGLLFGILISALLLFIAFWQLRRIKMSKAAQHDMQNDPIEIKKIPFQKRHNRKKENLQVSAPKHPVRRAVYRLQKLAKKMKCGRYPSESLREWANRLNLDSADLFITFYEKVRYGNQELTASEQAIYLDAVHDAEKQIKHLKHKTVLKKPQL</sequence>
<reference evidence="2 3" key="1">
    <citation type="journal article" date="2011" name="J. Bacteriol.">
        <title>Draft genome sequence of Sporolactobacillus inulinus strain CASD, an efficient D-lactic acid-producing bacterium with high-concentration lactate tolerance capability.</title>
        <authorList>
            <person name="Yu B."/>
            <person name="Su F."/>
            <person name="Wang L."/>
            <person name="Xu K."/>
            <person name="Zhao B."/>
            <person name="Xu P."/>
        </authorList>
    </citation>
    <scope>NUCLEOTIDE SEQUENCE [LARGE SCALE GENOMIC DNA]</scope>
    <source>
        <strain evidence="2 3">CASD</strain>
    </source>
</reference>